<evidence type="ECO:0000313" key="3">
    <source>
        <dbReference type="Proteomes" id="UP000054498"/>
    </source>
</evidence>
<evidence type="ECO:0000313" key="2">
    <source>
        <dbReference type="EMBL" id="KIZ01624.1"/>
    </source>
</evidence>
<evidence type="ECO:0000256" key="1">
    <source>
        <dbReference type="SAM" id="MobiDB-lite"/>
    </source>
</evidence>
<protein>
    <submittedName>
        <fullName evidence="2">Uncharacterized protein</fullName>
    </submittedName>
</protein>
<dbReference type="GeneID" id="25739211"/>
<dbReference type="RefSeq" id="XP_013900643.1">
    <property type="nucleotide sequence ID" value="XM_014045189.1"/>
</dbReference>
<dbReference type="Proteomes" id="UP000054498">
    <property type="component" value="Unassembled WGS sequence"/>
</dbReference>
<feature type="region of interest" description="Disordered" evidence="1">
    <location>
        <begin position="805"/>
        <end position="830"/>
    </location>
</feature>
<feature type="compositionally biased region" description="Polar residues" evidence="1">
    <location>
        <begin position="821"/>
        <end position="830"/>
    </location>
</feature>
<reference evidence="2 3" key="1">
    <citation type="journal article" date="2013" name="BMC Genomics">
        <title>Reconstruction of the lipid metabolism for the microalga Monoraphidium neglectum from its genome sequence reveals characteristics suitable for biofuel production.</title>
        <authorList>
            <person name="Bogen C."/>
            <person name="Al-Dilaimi A."/>
            <person name="Albersmeier A."/>
            <person name="Wichmann J."/>
            <person name="Grundmann M."/>
            <person name="Rupp O."/>
            <person name="Lauersen K.J."/>
            <person name="Blifernez-Klassen O."/>
            <person name="Kalinowski J."/>
            <person name="Goesmann A."/>
            <person name="Mussgnug J.H."/>
            <person name="Kruse O."/>
        </authorList>
    </citation>
    <scope>NUCLEOTIDE SEQUENCE [LARGE SCALE GENOMIC DNA]</scope>
    <source>
        <strain evidence="2 3">SAG 48.87</strain>
    </source>
</reference>
<feature type="compositionally biased region" description="Low complexity" evidence="1">
    <location>
        <begin position="475"/>
        <end position="487"/>
    </location>
</feature>
<feature type="compositionally biased region" description="Acidic residues" evidence="1">
    <location>
        <begin position="764"/>
        <end position="778"/>
    </location>
</feature>
<feature type="region of interest" description="Disordered" evidence="1">
    <location>
        <begin position="473"/>
        <end position="525"/>
    </location>
</feature>
<dbReference type="AlphaFoldDB" id="A0A0D2L301"/>
<keyword evidence="3" id="KW-1185">Reference proteome</keyword>
<proteinExistence type="predicted"/>
<organism evidence="2 3">
    <name type="scientific">Monoraphidium neglectum</name>
    <dbReference type="NCBI Taxonomy" id="145388"/>
    <lineage>
        <taxon>Eukaryota</taxon>
        <taxon>Viridiplantae</taxon>
        <taxon>Chlorophyta</taxon>
        <taxon>core chlorophytes</taxon>
        <taxon>Chlorophyceae</taxon>
        <taxon>CS clade</taxon>
        <taxon>Sphaeropleales</taxon>
        <taxon>Selenastraceae</taxon>
        <taxon>Monoraphidium</taxon>
    </lineage>
</organism>
<dbReference type="KEGG" id="mng:MNEG_6335"/>
<gene>
    <name evidence="2" type="ORF">MNEG_6335</name>
</gene>
<feature type="region of interest" description="Disordered" evidence="1">
    <location>
        <begin position="756"/>
        <end position="791"/>
    </location>
</feature>
<sequence>MAAPDDLEEATADLKWLEAAIDPEGSESYSNVPSNAFQARPVAWGAGEDPFGGAGCLNYRGHFLSCVRCERTCCEPSCPARDAMAQWHATYEFIAARRATDGVARPRERMQRDLDSFKTVFHCRPEELPASALDAVSDPSFINAFAAALAALSARTADPSRPHGHPLAYERAGSRFRRMELHEMVLADAEIVVEALKAMGKSELGPEVKAHHEAALTFMKAVVKRMTKNPGLIRSRCIVARHEAASAHDPKQLWKWDTRDYCEGGTTNPQPAAGVSTVFCRLPFGIEGRRMAKLLGELERALCAKFSLRVPPGAASWRLPANAQGRGANELLEALSEHDERVVLHRFEGAAGLGKAALGGGRHAGWAAGAAGAAGGGGAAALWLELTSMEDVLLYGDVLRMVVLLPVIDLEEVKTVLAECMTPYETGMMSRVEIYRGIVYVVAHDEETKRPAGLPEATLLVLRRLLARRPRELPAEPSAGQPSQGAAGSSGGVGSSGAGSAAAAGGGGSGLAGPEGQAEAEADAEQAELTLTRRTGGNPSDMHAALSTYWQLRLGGVLVGKALLSYENSELGRWGPALEIIEVVPALRRRGLGALLLRGPILQAAYVTGCADWFKRRGFLFIDEPLCEEAVKQLEPPQPACSCGACVEGVLSTRMLRKLWSQAGTRRGRVALAYIHGMAQAAGEFAQLLKGQLALPPGERRASALRPDAVMAALTASDGSEYAYGLGGADTRRAYLAAGPKLALLMGALIDTTNHLDQDGNYDFSDEDEDEDEDEEDDGRPRGRGPACAIDSNFDGVRRLLLGPGFPRALHGEEGEGGPMLTQQVAVEPQ</sequence>
<accession>A0A0D2L301</accession>
<feature type="compositionally biased region" description="Gly residues" evidence="1">
    <location>
        <begin position="488"/>
        <end position="497"/>
    </location>
</feature>
<feature type="compositionally biased region" description="Gly residues" evidence="1">
    <location>
        <begin position="504"/>
        <end position="513"/>
    </location>
</feature>
<dbReference type="EMBL" id="KK101238">
    <property type="protein sequence ID" value="KIZ01624.1"/>
    <property type="molecule type" value="Genomic_DNA"/>
</dbReference>
<name>A0A0D2L301_9CHLO</name>